<dbReference type="SUPFAM" id="SSF56672">
    <property type="entry name" value="DNA/RNA polymerases"/>
    <property type="match status" value="1"/>
</dbReference>
<dbReference type="Gene3D" id="3.30.70.270">
    <property type="match status" value="1"/>
</dbReference>
<gene>
    <name evidence="8" type="ORF">KY290_024448</name>
</gene>
<keyword evidence="4" id="KW-0255">Endonuclease</keyword>
<organism evidence="8 9">
    <name type="scientific">Solanum tuberosum</name>
    <name type="common">Potato</name>
    <dbReference type="NCBI Taxonomy" id="4113"/>
    <lineage>
        <taxon>Eukaryota</taxon>
        <taxon>Viridiplantae</taxon>
        <taxon>Streptophyta</taxon>
        <taxon>Embryophyta</taxon>
        <taxon>Tracheophyta</taxon>
        <taxon>Spermatophyta</taxon>
        <taxon>Magnoliopsida</taxon>
        <taxon>eudicotyledons</taxon>
        <taxon>Gunneridae</taxon>
        <taxon>Pentapetalae</taxon>
        <taxon>asterids</taxon>
        <taxon>lamiids</taxon>
        <taxon>Solanales</taxon>
        <taxon>Solanaceae</taxon>
        <taxon>Solanoideae</taxon>
        <taxon>Solaneae</taxon>
        <taxon>Solanum</taxon>
    </lineage>
</organism>
<dbReference type="Pfam" id="PF00078">
    <property type="entry name" value="RVT_1"/>
    <property type="match status" value="1"/>
</dbReference>
<evidence type="ECO:0000256" key="3">
    <source>
        <dbReference type="ARBA" id="ARBA00022722"/>
    </source>
</evidence>
<evidence type="ECO:0000256" key="4">
    <source>
        <dbReference type="ARBA" id="ARBA00022759"/>
    </source>
</evidence>
<dbReference type="InterPro" id="IPR000477">
    <property type="entry name" value="RT_dom"/>
</dbReference>
<keyword evidence="2" id="KW-0548">Nucleotidyltransferase</keyword>
<sequence length="279" mass="31999">MPFGLSNAPLTFQATMNEVFRPYLRHFLLVFFDDILVYSLNWIDHTKHLQSVLQILRQHQLVAKRAKCLFGQTSIEYLGHVISIQGLSVDQTIARPLTDLLRKYAFVWDVTTLTAFETPKDKLSFTLVLALPNFSQEFQLETDASGRGIGAVLSQIRHPVAYISQKLSTQMQGASSYHREKFAIIQAVSKWRQYLLGHKFNIYTDQQSLKNLTNQAIQTPEQQKWLSKLVGYYFQIIYCPGKLNQAADALSRLTEAVLMAFSPLHCNLCRVFFFIFPPS</sequence>
<dbReference type="PANTHER" id="PTHR37984:SF5">
    <property type="entry name" value="PROTEIN NYNRIN-LIKE"/>
    <property type="match status" value="1"/>
</dbReference>
<evidence type="ECO:0000313" key="8">
    <source>
        <dbReference type="EMBL" id="KAH0754178.1"/>
    </source>
</evidence>
<protein>
    <recommendedName>
        <fullName evidence="7">Reverse transcriptase domain-containing protein</fullName>
    </recommendedName>
</protein>
<dbReference type="InterPro" id="IPR043128">
    <property type="entry name" value="Rev_trsase/Diguanyl_cyclase"/>
</dbReference>
<accession>A0ABQ7USR3</accession>
<proteinExistence type="predicted"/>
<dbReference type="InterPro" id="IPR041373">
    <property type="entry name" value="RT_RNaseH"/>
</dbReference>
<comment type="caution">
    <text evidence="8">The sequence shown here is derived from an EMBL/GenBank/DDBJ whole genome shotgun (WGS) entry which is preliminary data.</text>
</comment>
<dbReference type="Gene3D" id="3.10.20.370">
    <property type="match status" value="1"/>
</dbReference>
<keyword evidence="9" id="KW-1185">Reference proteome</keyword>
<dbReference type="PROSITE" id="PS50878">
    <property type="entry name" value="RT_POL"/>
    <property type="match status" value="1"/>
</dbReference>
<keyword evidence="6" id="KW-0695">RNA-directed DNA polymerase</keyword>
<keyword evidence="3" id="KW-0540">Nuclease</keyword>
<dbReference type="InterPro" id="IPR043502">
    <property type="entry name" value="DNA/RNA_pol_sf"/>
</dbReference>
<evidence type="ECO:0000256" key="1">
    <source>
        <dbReference type="ARBA" id="ARBA00022679"/>
    </source>
</evidence>
<dbReference type="InterPro" id="IPR050951">
    <property type="entry name" value="Retrovirus_Pol_polyprotein"/>
</dbReference>
<feature type="domain" description="Reverse transcriptase" evidence="7">
    <location>
        <begin position="1"/>
        <end position="82"/>
    </location>
</feature>
<name>A0ABQ7USR3_SOLTU</name>
<dbReference type="PANTHER" id="PTHR37984">
    <property type="entry name" value="PROTEIN CBG26694"/>
    <property type="match status" value="1"/>
</dbReference>
<dbReference type="Proteomes" id="UP000826656">
    <property type="component" value="Unassembled WGS sequence"/>
</dbReference>
<evidence type="ECO:0000259" key="7">
    <source>
        <dbReference type="PROSITE" id="PS50878"/>
    </source>
</evidence>
<reference evidence="8 9" key="1">
    <citation type="journal article" date="2021" name="bioRxiv">
        <title>Chromosome-scale and haplotype-resolved genome assembly of a tetraploid potato cultivar.</title>
        <authorList>
            <person name="Sun H."/>
            <person name="Jiao W.-B."/>
            <person name="Krause K."/>
            <person name="Campoy J.A."/>
            <person name="Goel M."/>
            <person name="Folz-Donahue K."/>
            <person name="Kukat C."/>
            <person name="Huettel B."/>
            <person name="Schneeberger K."/>
        </authorList>
    </citation>
    <scope>NUCLEOTIDE SEQUENCE [LARGE SCALE GENOMIC DNA]</scope>
    <source>
        <strain evidence="8">SolTubOtavaFocal</strain>
        <tissue evidence="8">Leaves</tissue>
    </source>
</reference>
<dbReference type="Pfam" id="PF17917">
    <property type="entry name" value="RT_RNaseH"/>
    <property type="match status" value="1"/>
</dbReference>
<evidence type="ECO:0000256" key="6">
    <source>
        <dbReference type="ARBA" id="ARBA00022918"/>
    </source>
</evidence>
<evidence type="ECO:0000256" key="2">
    <source>
        <dbReference type="ARBA" id="ARBA00022695"/>
    </source>
</evidence>
<keyword evidence="5" id="KW-0378">Hydrolase</keyword>
<dbReference type="CDD" id="cd01647">
    <property type="entry name" value="RT_LTR"/>
    <property type="match status" value="1"/>
</dbReference>
<evidence type="ECO:0000313" key="9">
    <source>
        <dbReference type="Proteomes" id="UP000826656"/>
    </source>
</evidence>
<keyword evidence="1" id="KW-0808">Transferase</keyword>
<dbReference type="CDD" id="cd09274">
    <property type="entry name" value="RNase_HI_RT_Ty3"/>
    <property type="match status" value="1"/>
</dbReference>
<dbReference type="EMBL" id="JAIVGD010000018">
    <property type="protein sequence ID" value="KAH0754178.1"/>
    <property type="molecule type" value="Genomic_DNA"/>
</dbReference>
<evidence type="ECO:0000256" key="5">
    <source>
        <dbReference type="ARBA" id="ARBA00022801"/>
    </source>
</evidence>